<dbReference type="Proteomes" id="UP000318017">
    <property type="component" value="Chromosome"/>
</dbReference>
<keyword evidence="2 3" id="KW-0802">TPR repeat</keyword>
<name>A0A518G9X2_9BACT</name>
<gene>
    <name evidence="4" type="ORF">Q31a_36990</name>
</gene>
<dbReference type="InterPro" id="IPR051685">
    <property type="entry name" value="Ycf3/AcsC/BcsC/TPR_MFPF"/>
</dbReference>
<dbReference type="SUPFAM" id="SSF48452">
    <property type="entry name" value="TPR-like"/>
    <property type="match status" value="1"/>
</dbReference>
<feature type="repeat" description="TPR" evidence="3">
    <location>
        <begin position="299"/>
        <end position="332"/>
    </location>
</feature>
<dbReference type="InterPro" id="IPR019734">
    <property type="entry name" value="TPR_rpt"/>
</dbReference>
<dbReference type="InterPro" id="IPR011990">
    <property type="entry name" value="TPR-like_helical_dom_sf"/>
</dbReference>
<dbReference type="SMART" id="SM00028">
    <property type="entry name" value="TPR"/>
    <property type="match status" value="4"/>
</dbReference>
<keyword evidence="1" id="KW-0677">Repeat</keyword>
<evidence type="ECO:0000313" key="4">
    <source>
        <dbReference type="EMBL" id="QDV25373.1"/>
    </source>
</evidence>
<dbReference type="Gene3D" id="1.25.40.10">
    <property type="entry name" value="Tetratricopeptide repeat domain"/>
    <property type="match status" value="2"/>
</dbReference>
<dbReference type="PROSITE" id="PS50005">
    <property type="entry name" value="TPR"/>
    <property type="match status" value="2"/>
</dbReference>
<keyword evidence="4" id="KW-0449">Lipoprotein</keyword>
<evidence type="ECO:0000256" key="1">
    <source>
        <dbReference type="ARBA" id="ARBA00022737"/>
    </source>
</evidence>
<proteinExistence type="predicted"/>
<evidence type="ECO:0000256" key="3">
    <source>
        <dbReference type="PROSITE-ProRule" id="PRU00339"/>
    </source>
</evidence>
<dbReference type="AlphaFoldDB" id="A0A518G9X2"/>
<dbReference type="SUPFAM" id="SSF81901">
    <property type="entry name" value="HCP-like"/>
    <property type="match status" value="1"/>
</dbReference>
<sequence precursor="true">MFEAESNLRLEIADSSAEDILSRARALADELVEANPEMPTAYSARARLSYLLGKSTEARQDWEQAIRLDEHCAEALYGLGLMAFESDRFTEAAVLFGQVSNLDQEDRQARIMHADALVHDGKIDEGIAHLERIVNSPFATVGALELLGQAYLQKREYEKARSCFERVLEHYAESKDAMYGLTRVYAALGDREKAKEFNLRFREFAQRDREENAQDAEGFQDREFAISGLAQICMDAGRVLSKSPEQVPQAIDHMLNAIQLSPPNVEYLLEIRTLCLGQGRFVDVAATTKRLIELEPSNIDHWFILGNAYTELGQADLAIEAFRTAIELDPHDSRSQWADRFIQRYESP</sequence>
<dbReference type="Pfam" id="PF13432">
    <property type="entry name" value="TPR_16"/>
    <property type="match status" value="1"/>
</dbReference>
<dbReference type="Pfam" id="PF14559">
    <property type="entry name" value="TPR_19"/>
    <property type="match status" value="1"/>
</dbReference>
<feature type="repeat" description="TPR" evidence="3">
    <location>
        <begin position="141"/>
        <end position="174"/>
    </location>
</feature>
<evidence type="ECO:0000256" key="2">
    <source>
        <dbReference type="ARBA" id="ARBA00022803"/>
    </source>
</evidence>
<organism evidence="4 5">
    <name type="scientific">Aureliella helgolandensis</name>
    <dbReference type="NCBI Taxonomy" id="2527968"/>
    <lineage>
        <taxon>Bacteria</taxon>
        <taxon>Pseudomonadati</taxon>
        <taxon>Planctomycetota</taxon>
        <taxon>Planctomycetia</taxon>
        <taxon>Pirellulales</taxon>
        <taxon>Pirellulaceae</taxon>
        <taxon>Aureliella</taxon>
    </lineage>
</organism>
<accession>A0A518G9X2</accession>
<dbReference type="PANTHER" id="PTHR44943:SF8">
    <property type="entry name" value="TPR REPEAT-CONTAINING PROTEIN MJ0263"/>
    <property type="match status" value="1"/>
</dbReference>
<dbReference type="PANTHER" id="PTHR44943">
    <property type="entry name" value="CELLULOSE SYNTHASE OPERON PROTEIN C"/>
    <property type="match status" value="1"/>
</dbReference>
<protein>
    <submittedName>
        <fullName evidence="4">Lipoprotein NlpI</fullName>
    </submittedName>
</protein>
<evidence type="ECO:0000313" key="5">
    <source>
        <dbReference type="Proteomes" id="UP000318017"/>
    </source>
</evidence>
<keyword evidence="5" id="KW-1185">Reference proteome</keyword>
<dbReference type="PROSITE" id="PS50293">
    <property type="entry name" value="TPR_REGION"/>
    <property type="match status" value="1"/>
</dbReference>
<dbReference type="KEGG" id="ahel:Q31a_36990"/>
<dbReference type="Pfam" id="PF00515">
    <property type="entry name" value="TPR_1"/>
    <property type="match status" value="1"/>
</dbReference>
<reference evidence="4 5" key="1">
    <citation type="submission" date="2019-02" db="EMBL/GenBank/DDBJ databases">
        <title>Deep-cultivation of Planctomycetes and their phenomic and genomic characterization uncovers novel biology.</title>
        <authorList>
            <person name="Wiegand S."/>
            <person name="Jogler M."/>
            <person name="Boedeker C."/>
            <person name="Pinto D."/>
            <person name="Vollmers J."/>
            <person name="Rivas-Marin E."/>
            <person name="Kohn T."/>
            <person name="Peeters S.H."/>
            <person name="Heuer A."/>
            <person name="Rast P."/>
            <person name="Oberbeckmann S."/>
            <person name="Bunk B."/>
            <person name="Jeske O."/>
            <person name="Meyerdierks A."/>
            <person name="Storesund J.E."/>
            <person name="Kallscheuer N."/>
            <person name="Luecker S."/>
            <person name="Lage O.M."/>
            <person name="Pohl T."/>
            <person name="Merkel B.J."/>
            <person name="Hornburger P."/>
            <person name="Mueller R.-W."/>
            <person name="Bruemmer F."/>
            <person name="Labrenz M."/>
            <person name="Spormann A.M."/>
            <person name="Op den Camp H."/>
            <person name="Overmann J."/>
            <person name="Amann R."/>
            <person name="Jetten M.S.M."/>
            <person name="Mascher T."/>
            <person name="Medema M.H."/>
            <person name="Devos D.P."/>
            <person name="Kaster A.-K."/>
            <person name="Ovreas L."/>
            <person name="Rohde M."/>
            <person name="Galperin M.Y."/>
            <person name="Jogler C."/>
        </authorList>
    </citation>
    <scope>NUCLEOTIDE SEQUENCE [LARGE SCALE GENOMIC DNA]</scope>
    <source>
        <strain evidence="4 5">Q31a</strain>
    </source>
</reference>
<dbReference type="EMBL" id="CP036298">
    <property type="protein sequence ID" value="QDV25373.1"/>
    <property type="molecule type" value="Genomic_DNA"/>
</dbReference>